<dbReference type="RefSeq" id="WP_229232219.1">
    <property type="nucleotide sequence ID" value="NZ_AP024525.1"/>
</dbReference>
<dbReference type="CDD" id="cd06533">
    <property type="entry name" value="Glyco_transf_WecG_TagA"/>
    <property type="match status" value="1"/>
</dbReference>
<feature type="region of interest" description="Disordered" evidence="3">
    <location>
        <begin position="827"/>
        <end position="961"/>
    </location>
</feature>
<dbReference type="SUPFAM" id="SSF53448">
    <property type="entry name" value="Nucleotide-diphospho-sugar transferases"/>
    <property type="match status" value="2"/>
</dbReference>
<evidence type="ECO:0000313" key="5">
    <source>
        <dbReference type="EMBL" id="BCT75479.1"/>
    </source>
</evidence>
<keyword evidence="1" id="KW-0328">Glycosyltransferase</keyword>
<evidence type="ECO:0000313" key="6">
    <source>
        <dbReference type="Proteomes" id="UP001319861"/>
    </source>
</evidence>
<dbReference type="PANTHER" id="PTHR34136">
    <property type="match status" value="1"/>
</dbReference>
<organism evidence="5 6">
    <name type="scientific">Sinomonas cyclohexanicum</name>
    <name type="common">Corynebacterium cyclohexanicum</name>
    <dbReference type="NCBI Taxonomy" id="322009"/>
    <lineage>
        <taxon>Bacteria</taxon>
        <taxon>Bacillati</taxon>
        <taxon>Actinomycetota</taxon>
        <taxon>Actinomycetes</taxon>
        <taxon>Micrococcales</taxon>
        <taxon>Micrococcaceae</taxon>
        <taxon>Sinomonas</taxon>
    </lineage>
</organism>
<dbReference type="InterPro" id="IPR029044">
    <property type="entry name" value="Nucleotide-diphossugar_trans"/>
</dbReference>
<evidence type="ECO:0000256" key="3">
    <source>
        <dbReference type="SAM" id="MobiDB-lite"/>
    </source>
</evidence>
<protein>
    <recommendedName>
        <fullName evidence="4">Glycosyltransferase 2-like domain-containing protein</fullName>
    </recommendedName>
</protein>
<proteinExistence type="predicted"/>
<feature type="domain" description="Glycosyltransferase 2-like" evidence="4">
    <location>
        <begin position="637"/>
        <end position="751"/>
    </location>
</feature>
<dbReference type="Gene3D" id="3.90.550.10">
    <property type="entry name" value="Spore Coat Polysaccharide Biosynthesis Protein SpsA, Chain A"/>
    <property type="match status" value="2"/>
</dbReference>
<feature type="domain" description="Glycosyltransferase 2-like" evidence="4">
    <location>
        <begin position="328"/>
        <end position="451"/>
    </location>
</feature>
<dbReference type="EMBL" id="AP024525">
    <property type="protein sequence ID" value="BCT75479.1"/>
    <property type="molecule type" value="Genomic_DNA"/>
</dbReference>
<dbReference type="Pfam" id="PF03808">
    <property type="entry name" value="Glyco_tran_WecG"/>
    <property type="match status" value="1"/>
</dbReference>
<feature type="compositionally biased region" description="Low complexity" evidence="3">
    <location>
        <begin position="832"/>
        <end position="842"/>
    </location>
</feature>
<dbReference type="NCBIfam" id="TIGR00696">
    <property type="entry name" value="wecG_tagA_cpsF"/>
    <property type="match status" value="1"/>
</dbReference>
<dbReference type="InterPro" id="IPR001173">
    <property type="entry name" value="Glyco_trans_2-like"/>
</dbReference>
<accession>A0ABN6FEZ6</accession>
<evidence type="ECO:0000259" key="4">
    <source>
        <dbReference type="Pfam" id="PF00535"/>
    </source>
</evidence>
<sequence length="961" mass="102308">MARIHAAARAGDRAAGRRAEIDDGAVVSLGGTAVTLLDADGAVEAILGTCLSRPRPLGVVSANLDHVFHFGAGGRWEHSLDGSDGVDWLTLLDGSPLASEAERLTGRRWPRLAGSDLIGPLLDRAEADRLRVGFLGGSPEAHIHLRGRLAERRPSLRVSGFWAPSRGELEDPDMSRAVARSIAAADTDVLVVGLGKPRQELWIAEHGKETGARVLLAFGAVVDFLAGRVRRAPRWVAGHGLEWAWRLALEPSRLSERYLVQGPEAYVRLRRHSDPAEIALSVEARRAAAREAARAAHPAGRGRAPLSPRPLREGGFVAADEATEVAAVMVTYNSAGSVAALIDSLRSAARSVRLRVVVADNSPDTATLDAVASCAPDAVAFRTGANLGYAGGINAAMAAAGEAEAYLVLNPDTTVLPGAVDALLARVRAGAGAAVPLMLADDGATYPSLRREPTAGRAWGDALFGARFPGRPQWSAETDHDPESYAHAHTVDWATGAALMVSAEAARAAGPWDERYFMYSEETDYCRALRRRGFDVWFEPAARVLHSGAGSGTSRDLDALMAVNKVRYLRRHHPGFPGAAATVAVVVREALRAGDARHRHTLATLLRPARWGELPHAAPHGSPEPHGADAAAHPEGCVIIPAHNEERVIARTLEGLRPALANGCVEVIVACNGCTDRTAEAAARFPGVRVLDLVEAGKARALNAADAAATRWPRVYLDADIEIPPAALRSVLTELGRGRYLAGRPDFRYETAGCGPVVAAYYRARERVPSNRAALWGAGCYAMTEEGHRLFGAFPTDAADDYAADAAFSPTQKIILDCEPVVVRPLRRRARFSPPSTGSTARRPPRRRRQGPRSQGRRRAAPCGGSSPRCGGRRRPSTPRCTRRLRSRGGGSGARAERSVNPCGSATTAVGSECVRELHPALSKESPWPSQQRCDPPTARPGRPSGTLRAGPSPLPCRPCS</sequence>
<name>A0ABN6FEZ6_SINCY</name>
<gene>
    <name evidence="5" type="ORF">SCMU_13210</name>
</gene>
<feature type="compositionally biased region" description="Basic residues" evidence="3">
    <location>
        <begin position="871"/>
        <end position="887"/>
    </location>
</feature>
<dbReference type="InterPro" id="IPR004629">
    <property type="entry name" value="WecG_TagA_CpsF"/>
</dbReference>
<feature type="compositionally biased region" description="Low complexity" evidence="3">
    <location>
        <begin position="861"/>
        <end position="870"/>
    </location>
</feature>
<evidence type="ECO:0000256" key="2">
    <source>
        <dbReference type="ARBA" id="ARBA00022679"/>
    </source>
</evidence>
<keyword evidence="2" id="KW-0808">Transferase</keyword>
<reference evidence="5 6" key="1">
    <citation type="journal article" date="2021" name="J. Biosci. Bioeng.">
        <title>Identification and characterization of a chc gene cluster responsible for the aromatization pathway of cyclohexanecarboxylate degradation in Sinomonas cyclohexanicum ATCC 51369.</title>
        <authorList>
            <person name="Yamamoto T."/>
            <person name="Hasegawa Y."/>
            <person name="Lau P.C.K."/>
            <person name="Iwaki H."/>
        </authorList>
    </citation>
    <scope>NUCLEOTIDE SEQUENCE [LARGE SCALE GENOMIC DNA]</scope>
    <source>
        <strain evidence="5 6">ATCC 51369</strain>
    </source>
</reference>
<keyword evidence="6" id="KW-1185">Reference proteome</keyword>
<feature type="compositionally biased region" description="Basic residues" evidence="3">
    <location>
        <begin position="843"/>
        <end position="860"/>
    </location>
</feature>
<dbReference type="Pfam" id="PF00535">
    <property type="entry name" value="Glycos_transf_2"/>
    <property type="match status" value="2"/>
</dbReference>
<evidence type="ECO:0000256" key="1">
    <source>
        <dbReference type="ARBA" id="ARBA00022676"/>
    </source>
</evidence>
<dbReference type="PANTHER" id="PTHR34136:SF1">
    <property type="entry name" value="UDP-N-ACETYL-D-MANNOSAMINURONIC ACID TRANSFERASE"/>
    <property type="match status" value="1"/>
</dbReference>
<dbReference type="Proteomes" id="UP001319861">
    <property type="component" value="Chromosome"/>
</dbReference>